<protein>
    <submittedName>
        <fullName evidence="1">Uncharacterized protein</fullName>
    </submittedName>
</protein>
<evidence type="ECO:0000313" key="2">
    <source>
        <dbReference type="Proteomes" id="UP000186817"/>
    </source>
</evidence>
<dbReference type="AlphaFoldDB" id="A0A1Q9BUB5"/>
<comment type="caution">
    <text evidence="1">The sequence shown here is derived from an EMBL/GenBank/DDBJ whole genome shotgun (WGS) entry which is preliminary data.</text>
</comment>
<feature type="non-terminal residue" evidence="1">
    <location>
        <position position="1"/>
    </location>
</feature>
<evidence type="ECO:0000313" key="1">
    <source>
        <dbReference type="EMBL" id="OLP74278.1"/>
    </source>
</evidence>
<keyword evidence="2" id="KW-1185">Reference proteome</keyword>
<accession>A0A1Q9BUB5</accession>
<organism evidence="1 2">
    <name type="scientific">Symbiodinium microadriaticum</name>
    <name type="common">Dinoflagellate</name>
    <name type="synonym">Zooxanthella microadriatica</name>
    <dbReference type="NCBI Taxonomy" id="2951"/>
    <lineage>
        <taxon>Eukaryota</taxon>
        <taxon>Sar</taxon>
        <taxon>Alveolata</taxon>
        <taxon>Dinophyceae</taxon>
        <taxon>Suessiales</taxon>
        <taxon>Symbiodiniaceae</taxon>
        <taxon>Symbiodinium</taxon>
    </lineage>
</organism>
<gene>
    <name evidence="1" type="ORF">AK812_SmicGene46230</name>
</gene>
<dbReference type="Proteomes" id="UP000186817">
    <property type="component" value="Unassembled WGS sequence"/>
</dbReference>
<sequence length="47" mass="5372">VSTIYHPCGYCVEGDVLDAVLQKRYPNDSTYLLLWQDVGAQRLRGEE</sequence>
<dbReference type="EMBL" id="LSRX01003991">
    <property type="protein sequence ID" value="OLP74278.1"/>
    <property type="molecule type" value="Genomic_DNA"/>
</dbReference>
<reference evidence="1 2" key="1">
    <citation type="submission" date="2016-02" db="EMBL/GenBank/DDBJ databases">
        <title>Genome analysis of coral dinoflagellate symbionts highlights evolutionary adaptations to a symbiotic lifestyle.</title>
        <authorList>
            <person name="Aranda M."/>
            <person name="Li Y."/>
            <person name="Liew Y.J."/>
            <person name="Baumgarten S."/>
            <person name="Simakov O."/>
            <person name="Wilson M."/>
            <person name="Piel J."/>
            <person name="Ashoor H."/>
            <person name="Bougouffa S."/>
            <person name="Bajic V.B."/>
            <person name="Ryu T."/>
            <person name="Ravasi T."/>
            <person name="Bayer T."/>
            <person name="Micklem G."/>
            <person name="Kim H."/>
            <person name="Bhak J."/>
            <person name="Lajeunesse T.C."/>
            <person name="Voolstra C.R."/>
        </authorList>
    </citation>
    <scope>NUCLEOTIDE SEQUENCE [LARGE SCALE GENOMIC DNA]</scope>
    <source>
        <strain evidence="1 2">CCMP2467</strain>
    </source>
</reference>
<proteinExistence type="predicted"/>
<name>A0A1Q9BUB5_SYMMI</name>